<evidence type="ECO:0000313" key="3">
    <source>
        <dbReference type="Proteomes" id="UP000236161"/>
    </source>
</evidence>
<dbReference type="PANTHER" id="PTHR35132">
    <property type="entry name" value="SERINE/ARGININE REPETITIVE MATRIX-LIKE PROTEIN"/>
    <property type="match status" value="1"/>
</dbReference>
<accession>A0A2I0AQK4</accession>
<organism evidence="2 3">
    <name type="scientific">Apostasia shenzhenica</name>
    <dbReference type="NCBI Taxonomy" id="1088818"/>
    <lineage>
        <taxon>Eukaryota</taxon>
        <taxon>Viridiplantae</taxon>
        <taxon>Streptophyta</taxon>
        <taxon>Embryophyta</taxon>
        <taxon>Tracheophyta</taxon>
        <taxon>Spermatophyta</taxon>
        <taxon>Magnoliopsida</taxon>
        <taxon>Liliopsida</taxon>
        <taxon>Asparagales</taxon>
        <taxon>Orchidaceae</taxon>
        <taxon>Apostasioideae</taxon>
        <taxon>Apostasia</taxon>
    </lineage>
</organism>
<dbReference type="EMBL" id="KZ451960">
    <property type="protein sequence ID" value="PKA57831.1"/>
    <property type="molecule type" value="Genomic_DNA"/>
</dbReference>
<dbReference type="STRING" id="1088818.A0A2I0AQK4"/>
<dbReference type="OrthoDB" id="1933735at2759"/>
<dbReference type="Proteomes" id="UP000236161">
    <property type="component" value="Unassembled WGS sequence"/>
</dbReference>
<protein>
    <submittedName>
        <fullName evidence="2">Uncharacterized protein</fullName>
    </submittedName>
</protein>
<name>A0A2I0AQK4_9ASPA</name>
<gene>
    <name evidence="2" type="ORF">AXF42_Ash015209</name>
</gene>
<reference evidence="2 3" key="1">
    <citation type="journal article" date="2017" name="Nature">
        <title>The Apostasia genome and the evolution of orchids.</title>
        <authorList>
            <person name="Zhang G.Q."/>
            <person name="Liu K.W."/>
            <person name="Li Z."/>
            <person name="Lohaus R."/>
            <person name="Hsiao Y.Y."/>
            <person name="Niu S.C."/>
            <person name="Wang J.Y."/>
            <person name="Lin Y.C."/>
            <person name="Xu Q."/>
            <person name="Chen L.J."/>
            <person name="Yoshida K."/>
            <person name="Fujiwara S."/>
            <person name="Wang Z.W."/>
            <person name="Zhang Y.Q."/>
            <person name="Mitsuda N."/>
            <person name="Wang M."/>
            <person name="Liu G.H."/>
            <person name="Pecoraro L."/>
            <person name="Huang H.X."/>
            <person name="Xiao X.J."/>
            <person name="Lin M."/>
            <person name="Wu X.Y."/>
            <person name="Wu W.L."/>
            <person name="Chen Y.Y."/>
            <person name="Chang S.B."/>
            <person name="Sakamoto S."/>
            <person name="Ohme-Takagi M."/>
            <person name="Yagi M."/>
            <person name="Zeng S.J."/>
            <person name="Shen C.Y."/>
            <person name="Yeh C.M."/>
            <person name="Luo Y.B."/>
            <person name="Tsai W.C."/>
            <person name="Van de Peer Y."/>
            <person name="Liu Z.J."/>
        </authorList>
    </citation>
    <scope>NUCLEOTIDE SEQUENCE [LARGE SCALE GENOMIC DNA]</scope>
    <source>
        <strain evidence="3">cv. Shenzhen</strain>
        <tissue evidence="2">Stem</tissue>
    </source>
</reference>
<feature type="region of interest" description="Disordered" evidence="1">
    <location>
        <begin position="106"/>
        <end position="128"/>
    </location>
</feature>
<keyword evidence="3" id="KW-1185">Reference proteome</keyword>
<dbReference type="AlphaFoldDB" id="A0A2I0AQK4"/>
<feature type="region of interest" description="Disordered" evidence="1">
    <location>
        <begin position="1"/>
        <end position="20"/>
    </location>
</feature>
<proteinExistence type="predicted"/>
<evidence type="ECO:0000256" key="1">
    <source>
        <dbReference type="SAM" id="MobiDB-lite"/>
    </source>
</evidence>
<evidence type="ECO:0000313" key="2">
    <source>
        <dbReference type="EMBL" id="PKA57831.1"/>
    </source>
</evidence>
<dbReference type="PANTHER" id="PTHR35132:SF1">
    <property type="entry name" value="SERINE_ARGININE REPETITIVE MATRIX-LIKE PROTEIN"/>
    <property type="match status" value="1"/>
</dbReference>
<sequence length="282" mass="30434">MMEAEAPMRRSTSSSSSPEFEFWMGQNPCLPPPELLSADELFVDGVVLPLQLLSLQRSDSAAQPITTDPSQSLPPASIRSSVRLLETPSSVSRRWRDLFNLMADKKTEEDEDAVDKKRKKERKSGGSPVELNINIWPFSRSRSAGNATCSGCGRSRSVLAMGAGRKVCSAPCSRSNSRRESSKPPTAAVRLSHLGRNNNPVRQVRRAGQARNDLAGMSDPAAGVRVLNLNVNSCIGYGNQVSCRVEDSDGEVAAGLTEDESAASGGHGRLFGLRGLFSKKIF</sequence>